<dbReference type="AlphaFoldDB" id="A0A0A0F087"/>
<organism evidence="1 2">
    <name type="scientific">Lysobacter arseniciresistens ZS79</name>
    <dbReference type="NCBI Taxonomy" id="913325"/>
    <lineage>
        <taxon>Bacteria</taxon>
        <taxon>Pseudomonadati</taxon>
        <taxon>Pseudomonadota</taxon>
        <taxon>Gammaproteobacteria</taxon>
        <taxon>Lysobacterales</taxon>
        <taxon>Lysobacteraceae</taxon>
        <taxon>Novilysobacter</taxon>
    </lineage>
</organism>
<dbReference type="EMBL" id="AVPT01000023">
    <property type="protein sequence ID" value="KGM54807.1"/>
    <property type="molecule type" value="Genomic_DNA"/>
</dbReference>
<evidence type="ECO:0000313" key="2">
    <source>
        <dbReference type="Proteomes" id="UP000029989"/>
    </source>
</evidence>
<evidence type="ECO:0000313" key="1">
    <source>
        <dbReference type="EMBL" id="KGM54807.1"/>
    </source>
</evidence>
<dbReference type="Proteomes" id="UP000029989">
    <property type="component" value="Unassembled WGS sequence"/>
</dbReference>
<keyword evidence="2" id="KW-1185">Reference proteome</keyword>
<comment type="caution">
    <text evidence="1">The sequence shown here is derived from an EMBL/GenBank/DDBJ whole genome shotgun (WGS) entry which is preliminary data.</text>
</comment>
<accession>A0A0A0F087</accession>
<sequence length="64" mass="7836">MDELRKENLWREYEMAWEAYRELVKVRKTQDPPLIPIDYMRERSREVMELKAQALGIERPNRSA</sequence>
<name>A0A0A0F087_9GAMM</name>
<protein>
    <submittedName>
        <fullName evidence="1">Uncharacterized protein</fullName>
    </submittedName>
</protein>
<reference evidence="1 2" key="1">
    <citation type="journal article" date="2015" name="Stand. Genomic Sci.">
        <title>Genomic information of the arsenic-resistant bacterium Lysobacter arseniciresistens type strain ZS79(T) and comparison of Lysobacter draft genomes.</title>
        <authorList>
            <person name="Liu L."/>
            <person name="Zhang S."/>
            <person name="Luo M."/>
            <person name="Wang G."/>
        </authorList>
    </citation>
    <scope>NUCLEOTIDE SEQUENCE [LARGE SCALE GENOMIC DNA]</scope>
    <source>
        <strain evidence="1 2">ZS79</strain>
    </source>
</reference>
<gene>
    <name evidence="1" type="ORF">N799_08630</name>
</gene>
<proteinExistence type="predicted"/>